<dbReference type="PANTHER" id="PTHR46648">
    <property type="entry name" value="HIT FAMILY PROTEIN 1"/>
    <property type="match status" value="1"/>
</dbReference>
<reference evidence="1 2" key="1">
    <citation type="submission" date="2017-07" db="EMBL/GenBank/DDBJ databases">
        <title>Amycolatopsis antarcticus sp. nov., isolated from the surface of an Antarcticus brown macroalga.</title>
        <authorList>
            <person name="Wang J."/>
            <person name="Leiva S."/>
            <person name="Huang J."/>
            <person name="Huang Y."/>
        </authorList>
    </citation>
    <scope>NUCLEOTIDE SEQUENCE [LARGE SCALE GENOMIC DNA]</scope>
    <source>
        <strain evidence="1 2">AU-G6</strain>
    </source>
</reference>
<gene>
    <name evidence="1" type="ORF">CFN78_04075</name>
</gene>
<comment type="caution">
    <text evidence="1">The sequence shown here is derived from an EMBL/GenBank/DDBJ whole genome shotgun (WGS) entry which is preliminary data.</text>
</comment>
<dbReference type="Proteomes" id="UP000242444">
    <property type="component" value="Unassembled WGS sequence"/>
</dbReference>
<dbReference type="AlphaFoldDB" id="A0A263D727"/>
<dbReference type="RefSeq" id="WP_094861221.1">
    <property type="nucleotide sequence ID" value="NZ_NKYE01000002.1"/>
</dbReference>
<evidence type="ECO:0000313" key="1">
    <source>
        <dbReference type="EMBL" id="OZM74324.1"/>
    </source>
</evidence>
<sequence length="150" mass="16282">MASTMGCYTCGRNARFDSLPPRERVAADEHWRAAHAFDTALPGWLVLAPRRHVTTIANLSSGEAAALGGWQVRLSRALREVTGCAKTYVVQFAEQPGYAHVHFHLVPVAAELPPERRGPGIFALLGAAPADRVGEARMDELAISLQDVLR</sequence>
<keyword evidence="2" id="KW-1185">Reference proteome</keyword>
<dbReference type="InParanoid" id="A0A263D727"/>
<dbReference type="PANTHER" id="PTHR46648:SF1">
    <property type="entry name" value="ADENOSINE 5'-MONOPHOSPHORAMIDASE HNT1"/>
    <property type="match status" value="1"/>
</dbReference>
<evidence type="ECO:0000313" key="2">
    <source>
        <dbReference type="Proteomes" id="UP000242444"/>
    </source>
</evidence>
<dbReference type="Gene3D" id="3.30.428.10">
    <property type="entry name" value="HIT-like"/>
    <property type="match status" value="1"/>
</dbReference>
<dbReference type="InterPro" id="IPR036265">
    <property type="entry name" value="HIT-like_sf"/>
</dbReference>
<proteinExistence type="predicted"/>
<name>A0A263D727_9PSEU</name>
<dbReference type="SUPFAM" id="SSF54197">
    <property type="entry name" value="HIT-like"/>
    <property type="match status" value="1"/>
</dbReference>
<accession>A0A263D727</accession>
<organism evidence="1 2">
    <name type="scientific">Amycolatopsis antarctica</name>
    <dbReference type="NCBI Taxonomy" id="1854586"/>
    <lineage>
        <taxon>Bacteria</taxon>
        <taxon>Bacillati</taxon>
        <taxon>Actinomycetota</taxon>
        <taxon>Actinomycetes</taxon>
        <taxon>Pseudonocardiales</taxon>
        <taxon>Pseudonocardiaceae</taxon>
        <taxon>Amycolatopsis</taxon>
    </lineage>
</organism>
<dbReference type="GO" id="GO:0009117">
    <property type="term" value="P:nucleotide metabolic process"/>
    <property type="evidence" value="ECO:0007669"/>
    <property type="project" value="TreeGrafter"/>
</dbReference>
<dbReference type="OrthoDB" id="160649at2"/>
<protein>
    <submittedName>
        <fullName evidence="1">HIT family protein</fullName>
    </submittedName>
</protein>
<dbReference type="InterPro" id="IPR001310">
    <property type="entry name" value="Histidine_triad_HIT"/>
</dbReference>
<dbReference type="EMBL" id="NKYE01000002">
    <property type="protein sequence ID" value="OZM74324.1"/>
    <property type="molecule type" value="Genomic_DNA"/>
</dbReference>